<evidence type="ECO:0000313" key="3">
    <source>
        <dbReference type="Proteomes" id="UP000784294"/>
    </source>
</evidence>
<feature type="compositionally biased region" description="Low complexity" evidence="1">
    <location>
        <begin position="111"/>
        <end position="128"/>
    </location>
</feature>
<accession>A0A3S5A451</accession>
<dbReference type="EMBL" id="CAAALY010011852">
    <property type="protein sequence ID" value="VEL11458.1"/>
    <property type="molecule type" value="Genomic_DNA"/>
</dbReference>
<organism evidence="2 3">
    <name type="scientific">Protopolystoma xenopodis</name>
    <dbReference type="NCBI Taxonomy" id="117903"/>
    <lineage>
        <taxon>Eukaryota</taxon>
        <taxon>Metazoa</taxon>
        <taxon>Spiralia</taxon>
        <taxon>Lophotrochozoa</taxon>
        <taxon>Platyhelminthes</taxon>
        <taxon>Monogenea</taxon>
        <taxon>Polyopisthocotylea</taxon>
        <taxon>Polystomatidea</taxon>
        <taxon>Polystomatidae</taxon>
        <taxon>Protopolystoma</taxon>
    </lineage>
</organism>
<comment type="caution">
    <text evidence="2">The sequence shown here is derived from an EMBL/GenBank/DDBJ whole genome shotgun (WGS) entry which is preliminary data.</text>
</comment>
<reference evidence="2" key="1">
    <citation type="submission" date="2018-11" db="EMBL/GenBank/DDBJ databases">
        <authorList>
            <consortium name="Pathogen Informatics"/>
        </authorList>
    </citation>
    <scope>NUCLEOTIDE SEQUENCE</scope>
</reference>
<keyword evidence="3" id="KW-1185">Reference proteome</keyword>
<sequence>MLCLKIIAFRKSNKLAIYVDVTPFTPSFPIKEFNACTYNELALPNALRTPLTASKHTASLPLEELSDSEQQTTALTGLFPLRAAIELTFDYKYTASALFRPSAASNVPLSTTLTSPSTAATTGTPDTPVKSKISEISSNKPSVMLSSKSATEMPAPSAPLVSSSLLESSALSEAIHHVRLILLLQLGMMQWTATA</sequence>
<gene>
    <name evidence="2" type="ORF">PXEA_LOCUS4898</name>
</gene>
<dbReference type="AlphaFoldDB" id="A0A3S5A451"/>
<protein>
    <submittedName>
        <fullName evidence="2">Uncharacterized protein</fullName>
    </submittedName>
</protein>
<dbReference type="Proteomes" id="UP000784294">
    <property type="component" value="Unassembled WGS sequence"/>
</dbReference>
<name>A0A3S5A451_9PLAT</name>
<evidence type="ECO:0000256" key="1">
    <source>
        <dbReference type="SAM" id="MobiDB-lite"/>
    </source>
</evidence>
<proteinExistence type="predicted"/>
<evidence type="ECO:0000313" key="2">
    <source>
        <dbReference type="EMBL" id="VEL11458.1"/>
    </source>
</evidence>
<feature type="region of interest" description="Disordered" evidence="1">
    <location>
        <begin position="111"/>
        <end position="131"/>
    </location>
</feature>